<dbReference type="InterPro" id="IPR016160">
    <property type="entry name" value="Ald_DH_CS_CYS"/>
</dbReference>
<feature type="domain" description="Aldehyde dehydrogenase" evidence="5">
    <location>
        <begin position="5"/>
        <end position="453"/>
    </location>
</feature>
<dbReference type="PROSITE" id="PS00070">
    <property type="entry name" value="ALDEHYDE_DEHYDR_CYS"/>
    <property type="match status" value="1"/>
</dbReference>
<dbReference type="Proteomes" id="UP000638848">
    <property type="component" value="Unassembled WGS sequence"/>
</dbReference>
<comment type="caution">
    <text evidence="6">The sequence shown here is derived from an EMBL/GenBank/DDBJ whole genome shotgun (WGS) entry which is preliminary data.</text>
</comment>
<evidence type="ECO:0000259" key="5">
    <source>
        <dbReference type="Pfam" id="PF00171"/>
    </source>
</evidence>
<keyword evidence="2" id="KW-0521">NADP</keyword>
<dbReference type="SUPFAM" id="SSF53720">
    <property type="entry name" value="ALDH-like"/>
    <property type="match status" value="1"/>
</dbReference>
<dbReference type="PANTHER" id="PTHR43217">
    <property type="entry name" value="SUCCINATE SEMIALDEHYDE DEHYDROGENASE [NAD(P)+] SAD"/>
    <property type="match status" value="1"/>
</dbReference>
<dbReference type="InterPro" id="IPR016161">
    <property type="entry name" value="Ald_DH/histidinol_DH"/>
</dbReference>
<dbReference type="InterPro" id="IPR047110">
    <property type="entry name" value="GABD/Sad-like"/>
</dbReference>
<dbReference type="GO" id="GO:0004777">
    <property type="term" value="F:succinate-semialdehyde dehydrogenase (NAD+) activity"/>
    <property type="evidence" value="ECO:0007669"/>
    <property type="project" value="TreeGrafter"/>
</dbReference>
<reference evidence="6" key="1">
    <citation type="journal article" date="2014" name="Int. J. Syst. Evol. Microbiol.">
        <title>Complete genome sequence of Corynebacterium casei LMG S-19264T (=DSM 44701T), isolated from a smear-ripened cheese.</title>
        <authorList>
            <consortium name="US DOE Joint Genome Institute (JGI-PGF)"/>
            <person name="Walter F."/>
            <person name="Albersmeier A."/>
            <person name="Kalinowski J."/>
            <person name="Ruckert C."/>
        </authorList>
    </citation>
    <scope>NUCLEOTIDE SEQUENCE</scope>
    <source>
        <strain evidence="6">CGMCC 1.12187</strain>
    </source>
</reference>
<dbReference type="PANTHER" id="PTHR43217:SF2">
    <property type="entry name" value="SUCCINATE-SEMIALDEHYDE DEHYDROGENASE [NADP(+)]"/>
    <property type="match status" value="1"/>
</dbReference>
<evidence type="ECO:0000256" key="4">
    <source>
        <dbReference type="SAM" id="MobiDB-lite"/>
    </source>
</evidence>
<sequence length="477" mass="50844">MGVYTTTNPATGEAVKTFPEISDAELQELITRSHAAYRSWRTTSLDERRAVLIRAAEIHRERAEELAALLTLEMGKPAAQARSEVALVASIYQYYADNVEKFMADEPLEISGPGTAVVRTEPIGPLVGVMPWNYPYYQVARFAAPNIALGNTIILKHARNCPQSALAIEQVLTEAGLPDGVYLNAFVSSSQVADAIADPRVQGVSLTGSEKAGAAVAEVAGRNLTKCVLELGGSDPFIVLDDADLDEAAAAAATGRLGNAGQACTASKRFLVQAGVYDEFVRRFVGQAACWTPGDPTSADTKIGPLSSESAVEELEELVEEAVAQGAEVLLDGGRTDEPGAFYRPTLLGGVTPEMRLYSEELFGPAGVVYRFETVEEAIELANDSPYGLSSSVFTGDDEKAQHIAESLETGMVWINSTSKSAPDLPFGGVKRSGFGRELARFGFNEFANKKLVRNPHATATRRAEGRAVAAGGHVGR</sequence>
<keyword evidence="3" id="KW-0560">Oxidoreductase</keyword>
<dbReference type="FunFam" id="3.40.309.10:FF:000010">
    <property type="entry name" value="Gamma-aminobutyraldehyde dehydrogenase"/>
    <property type="match status" value="1"/>
</dbReference>
<accession>A0A917LZN1</accession>
<dbReference type="EMBL" id="BMEQ01000028">
    <property type="protein sequence ID" value="GGG67798.1"/>
    <property type="molecule type" value="Genomic_DNA"/>
</dbReference>
<comment type="similarity">
    <text evidence="1">Belongs to the aldehyde dehydrogenase family.</text>
</comment>
<dbReference type="Gene3D" id="3.40.309.10">
    <property type="entry name" value="Aldehyde Dehydrogenase, Chain A, domain 2"/>
    <property type="match status" value="1"/>
</dbReference>
<dbReference type="RefSeq" id="WP_188539584.1">
    <property type="nucleotide sequence ID" value="NZ_BMEQ01000028.1"/>
</dbReference>
<proteinExistence type="inferred from homology"/>
<dbReference type="GO" id="GO:0004030">
    <property type="term" value="F:aldehyde dehydrogenase [NAD(P)+] activity"/>
    <property type="evidence" value="ECO:0007669"/>
    <property type="project" value="InterPro"/>
</dbReference>
<dbReference type="AlphaFoldDB" id="A0A917LZN1"/>
<dbReference type="InterPro" id="IPR016163">
    <property type="entry name" value="Ald_DH_C"/>
</dbReference>
<dbReference type="FunFam" id="3.40.605.10:FF:000012">
    <property type="entry name" value="NAD-dependent succinate-semialdehyde dehydrogenase"/>
    <property type="match status" value="1"/>
</dbReference>
<organism evidence="6 7">
    <name type="scientific">Kocuria dechangensis</name>
    <dbReference type="NCBI Taxonomy" id="1176249"/>
    <lineage>
        <taxon>Bacteria</taxon>
        <taxon>Bacillati</taxon>
        <taxon>Actinomycetota</taxon>
        <taxon>Actinomycetes</taxon>
        <taxon>Micrococcales</taxon>
        <taxon>Micrococcaceae</taxon>
        <taxon>Kocuria</taxon>
    </lineage>
</organism>
<gene>
    <name evidence="6" type="primary">ssdA</name>
    <name evidence="6" type="ORF">GCM10011374_35140</name>
</gene>
<dbReference type="InterPro" id="IPR016162">
    <property type="entry name" value="Ald_DH_N"/>
</dbReference>
<evidence type="ECO:0000256" key="1">
    <source>
        <dbReference type="ARBA" id="ARBA00009986"/>
    </source>
</evidence>
<dbReference type="InterPro" id="IPR044148">
    <property type="entry name" value="ALDH_GabD1-like"/>
</dbReference>
<dbReference type="CDD" id="cd07100">
    <property type="entry name" value="ALDH_SSADH1_GabD1"/>
    <property type="match status" value="1"/>
</dbReference>
<dbReference type="InterPro" id="IPR015590">
    <property type="entry name" value="Aldehyde_DH_dom"/>
</dbReference>
<evidence type="ECO:0000313" key="7">
    <source>
        <dbReference type="Proteomes" id="UP000638848"/>
    </source>
</evidence>
<keyword evidence="7" id="KW-1185">Reference proteome</keyword>
<dbReference type="Pfam" id="PF00171">
    <property type="entry name" value="Aldedh"/>
    <property type="match status" value="1"/>
</dbReference>
<protein>
    <submittedName>
        <fullName evidence="6">Succinate-semialdehyde dehydrogenase [NADP(+)]</fullName>
    </submittedName>
</protein>
<reference evidence="6" key="2">
    <citation type="submission" date="2020-09" db="EMBL/GenBank/DDBJ databases">
        <authorList>
            <person name="Sun Q."/>
            <person name="Zhou Y."/>
        </authorList>
    </citation>
    <scope>NUCLEOTIDE SEQUENCE</scope>
    <source>
        <strain evidence="6">CGMCC 1.12187</strain>
    </source>
</reference>
<name>A0A917LZN1_9MICC</name>
<evidence type="ECO:0000256" key="3">
    <source>
        <dbReference type="ARBA" id="ARBA00023002"/>
    </source>
</evidence>
<dbReference type="Gene3D" id="3.40.605.10">
    <property type="entry name" value="Aldehyde Dehydrogenase, Chain A, domain 1"/>
    <property type="match status" value="1"/>
</dbReference>
<evidence type="ECO:0000313" key="6">
    <source>
        <dbReference type="EMBL" id="GGG67798.1"/>
    </source>
</evidence>
<feature type="region of interest" description="Disordered" evidence="4">
    <location>
        <begin position="458"/>
        <end position="477"/>
    </location>
</feature>
<evidence type="ECO:0000256" key="2">
    <source>
        <dbReference type="ARBA" id="ARBA00022857"/>
    </source>
</evidence>